<evidence type="ECO:0000256" key="3">
    <source>
        <dbReference type="ARBA" id="ARBA00012362"/>
    </source>
</evidence>
<organism evidence="12">
    <name type="scientific">Attheya septentrionalis</name>
    <dbReference type="NCBI Taxonomy" id="420275"/>
    <lineage>
        <taxon>Eukaryota</taxon>
        <taxon>Sar</taxon>
        <taxon>Stramenopiles</taxon>
        <taxon>Ochrophyta</taxon>
        <taxon>Bacillariophyta</taxon>
        <taxon>Coscinodiscophyceae</taxon>
        <taxon>Chaetocerotophycidae</taxon>
        <taxon>Chaetocerotales</taxon>
        <taxon>Attheyaceae</taxon>
        <taxon>Attheya</taxon>
    </lineage>
</organism>
<evidence type="ECO:0000313" key="12">
    <source>
        <dbReference type="EMBL" id="CAD9817948.1"/>
    </source>
</evidence>
<evidence type="ECO:0000256" key="7">
    <source>
        <dbReference type="ARBA" id="ARBA00023141"/>
    </source>
</evidence>
<evidence type="ECO:0000256" key="2">
    <source>
        <dbReference type="ARBA" id="ARBA00004696"/>
    </source>
</evidence>
<proteinExistence type="predicted"/>
<evidence type="ECO:0000256" key="8">
    <source>
        <dbReference type="ARBA" id="ARBA00023239"/>
    </source>
</evidence>
<evidence type="ECO:0000256" key="4">
    <source>
        <dbReference type="ARBA" id="ARBA00022605"/>
    </source>
</evidence>
<dbReference type="GO" id="GO:0004640">
    <property type="term" value="F:phosphoribosylanthranilate isomerase activity"/>
    <property type="evidence" value="ECO:0007669"/>
    <property type="project" value="TreeGrafter"/>
</dbReference>
<keyword evidence="7" id="KW-0057">Aromatic amino acid biosynthesis</keyword>
<evidence type="ECO:0000256" key="1">
    <source>
        <dbReference type="ARBA" id="ARBA00001633"/>
    </source>
</evidence>
<dbReference type="InterPro" id="IPR011060">
    <property type="entry name" value="RibuloseP-bd_barrel"/>
</dbReference>
<keyword evidence="6" id="KW-0822">Tryptophan biosynthesis</keyword>
<dbReference type="UniPathway" id="UPA00035">
    <property type="reaction ID" value="UER00043"/>
</dbReference>
<reference evidence="12" key="1">
    <citation type="submission" date="2021-01" db="EMBL/GenBank/DDBJ databases">
        <authorList>
            <person name="Corre E."/>
            <person name="Pelletier E."/>
            <person name="Niang G."/>
            <person name="Scheremetjew M."/>
            <person name="Finn R."/>
            <person name="Kale V."/>
            <person name="Holt S."/>
            <person name="Cochrane G."/>
            <person name="Meng A."/>
            <person name="Brown T."/>
            <person name="Cohen L."/>
        </authorList>
    </citation>
    <scope>NUCLEOTIDE SEQUENCE</scope>
    <source>
        <strain evidence="12">CCMP2084</strain>
    </source>
</reference>
<protein>
    <recommendedName>
        <fullName evidence="3">indole-3-glycerol-phosphate synthase</fullName>
        <ecNumber evidence="3">4.1.1.48</ecNumber>
    </recommendedName>
</protein>
<dbReference type="SUPFAM" id="SSF51366">
    <property type="entry name" value="Ribulose-phoshate binding barrel"/>
    <property type="match status" value="1"/>
</dbReference>
<feature type="signal peptide" evidence="10">
    <location>
        <begin position="1"/>
        <end position="19"/>
    </location>
</feature>
<dbReference type="EC" id="4.1.1.48" evidence="3"/>
<comment type="catalytic activity">
    <reaction evidence="1">
        <text>1-(2-carboxyphenylamino)-1-deoxy-D-ribulose 5-phosphate + H(+) = (1S,2R)-1-C-(indol-3-yl)glycerol 3-phosphate + CO2 + H2O</text>
        <dbReference type="Rhea" id="RHEA:23476"/>
        <dbReference type="ChEBI" id="CHEBI:15377"/>
        <dbReference type="ChEBI" id="CHEBI:15378"/>
        <dbReference type="ChEBI" id="CHEBI:16526"/>
        <dbReference type="ChEBI" id="CHEBI:58613"/>
        <dbReference type="ChEBI" id="CHEBI:58866"/>
        <dbReference type="EC" id="4.1.1.48"/>
    </reaction>
</comment>
<dbReference type="Pfam" id="PF00218">
    <property type="entry name" value="IGPS"/>
    <property type="match status" value="1"/>
</dbReference>
<dbReference type="GO" id="GO:0000162">
    <property type="term" value="P:L-tryptophan biosynthetic process"/>
    <property type="evidence" value="ECO:0007669"/>
    <property type="project" value="UniProtKB-UniPathway"/>
</dbReference>
<gene>
    <name evidence="12" type="ORF">ASEP1449_LOCUS9780</name>
</gene>
<evidence type="ECO:0000259" key="11">
    <source>
        <dbReference type="Pfam" id="PF00218"/>
    </source>
</evidence>
<sequence length="356" mass="37661">MRSLSALTIGVIAVGTASAFAPSPVAFSRTKHNGGQSQTTSLNAIGVLARKAKEMDVRKYCEGGVEESVLAKVEELKSKLGAVDLMAVEGPGPLQTALTKRKGTIAVVAEYKRRLADSGFIDEVFDPEQMSPSFREFGASAVAVMADERMGGCSYDDLSEFVKEQESARGDMPGPLHVICSDLMVDEVQIARSAANDASAVLLNVGALGGMERTEPLMKAAAALGMESIVTVSTPEEAQAAVQAGARILLVSNIGDPDEKRAIVDGVPDNVCTIASISMRSDNELEEIEEAWILRDKGFNAVWVADALYKFGADANEHPGAIIKSMGAKSSVKWATPKAQSGKGEGSREYLGDIMM</sequence>
<dbReference type="EMBL" id="HBHQ01014649">
    <property type="protein sequence ID" value="CAD9817948.1"/>
    <property type="molecule type" value="Transcribed_RNA"/>
</dbReference>
<feature type="region of interest" description="Disordered" evidence="9">
    <location>
        <begin position="337"/>
        <end position="356"/>
    </location>
</feature>
<dbReference type="PANTHER" id="PTHR22854:SF2">
    <property type="entry name" value="INDOLE-3-GLYCEROL-PHOSPHATE SYNTHASE"/>
    <property type="match status" value="1"/>
</dbReference>
<evidence type="ECO:0000256" key="9">
    <source>
        <dbReference type="SAM" id="MobiDB-lite"/>
    </source>
</evidence>
<evidence type="ECO:0000256" key="10">
    <source>
        <dbReference type="SAM" id="SignalP"/>
    </source>
</evidence>
<dbReference type="InterPro" id="IPR013798">
    <property type="entry name" value="Indole-3-glycerol_P_synth_dom"/>
</dbReference>
<dbReference type="PANTHER" id="PTHR22854">
    <property type="entry name" value="TRYPTOPHAN BIOSYNTHESIS PROTEIN"/>
    <property type="match status" value="1"/>
</dbReference>
<accession>A0A7S2UFI1</accession>
<feature type="domain" description="Indole-3-glycerol phosphate synthase" evidence="11">
    <location>
        <begin position="88"/>
        <end position="253"/>
    </location>
</feature>
<keyword evidence="5" id="KW-0210">Decarboxylase</keyword>
<dbReference type="GO" id="GO:0004425">
    <property type="term" value="F:indole-3-glycerol-phosphate synthase activity"/>
    <property type="evidence" value="ECO:0007669"/>
    <property type="project" value="UniProtKB-EC"/>
</dbReference>
<keyword evidence="10" id="KW-0732">Signal</keyword>
<feature type="chain" id="PRO_5030700391" description="indole-3-glycerol-phosphate synthase" evidence="10">
    <location>
        <begin position="20"/>
        <end position="356"/>
    </location>
</feature>
<comment type="pathway">
    <text evidence="2">Amino-acid biosynthesis; L-tryptophan biosynthesis; L-tryptophan from chorismate: step 4/5.</text>
</comment>
<dbReference type="Gene3D" id="3.20.20.70">
    <property type="entry name" value="Aldolase class I"/>
    <property type="match status" value="1"/>
</dbReference>
<dbReference type="InterPro" id="IPR013785">
    <property type="entry name" value="Aldolase_TIM"/>
</dbReference>
<evidence type="ECO:0000256" key="6">
    <source>
        <dbReference type="ARBA" id="ARBA00022822"/>
    </source>
</evidence>
<dbReference type="InterPro" id="IPR045186">
    <property type="entry name" value="Indole-3-glycerol_P_synth"/>
</dbReference>
<evidence type="ECO:0000256" key="5">
    <source>
        <dbReference type="ARBA" id="ARBA00022793"/>
    </source>
</evidence>
<feature type="compositionally biased region" description="Basic and acidic residues" evidence="9">
    <location>
        <begin position="345"/>
        <end position="356"/>
    </location>
</feature>
<keyword evidence="8" id="KW-0456">Lyase</keyword>
<keyword evidence="4" id="KW-0028">Amino-acid biosynthesis</keyword>
<dbReference type="AlphaFoldDB" id="A0A7S2UFI1"/>
<name>A0A7S2UFI1_9STRA</name>